<organism evidence="2 3">
    <name type="scientific">Aspergillus tanneri</name>
    <dbReference type="NCBI Taxonomy" id="1220188"/>
    <lineage>
        <taxon>Eukaryota</taxon>
        <taxon>Fungi</taxon>
        <taxon>Dikarya</taxon>
        <taxon>Ascomycota</taxon>
        <taxon>Pezizomycotina</taxon>
        <taxon>Eurotiomycetes</taxon>
        <taxon>Eurotiomycetidae</taxon>
        <taxon>Eurotiales</taxon>
        <taxon>Aspergillaceae</taxon>
        <taxon>Aspergillus</taxon>
        <taxon>Aspergillus subgen. Circumdati</taxon>
    </lineage>
</organism>
<dbReference type="EMBL" id="SOSA01001313">
    <property type="protein sequence ID" value="THC87286.1"/>
    <property type="molecule type" value="Genomic_DNA"/>
</dbReference>
<feature type="region of interest" description="Disordered" evidence="1">
    <location>
        <begin position="103"/>
        <end position="155"/>
    </location>
</feature>
<dbReference type="VEuPathDB" id="FungiDB:EYZ11_013267"/>
<dbReference type="STRING" id="1220188.A0A4S3IY33"/>
<dbReference type="Proteomes" id="UP000308092">
    <property type="component" value="Unassembled WGS sequence"/>
</dbReference>
<proteinExistence type="predicted"/>
<sequence length="186" mass="20803">MDLDEVLRLQKEESPEDICRHVVAAVITQTFSYMIHGGLEYGYVLAFTLRALRAPTRDIAWTTSAVHRLKTWEMVYDDLLDEIAEKDIPSSDFKHQHRVGTNTVVHPHHDDDAGDGFDPNTPSRQPRELHVPQPSASSSLAVVEKSPGSRSKGKSQQYCTQQCLLGLIKGGELDWKCPNVSDHGID</sequence>
<keyword evidence="3" id="KW-1185">Reference proteome</keyword>
<evidence type="ECO:0000256" key="1">
    <source>
        <dbReference type="SAM" id="MobiDB-lite"/>
    </source>
</evidence>
<evidence type="ECO:0000313" key="2">
    <source>
        <dbReference type="EMBL" id="THC87286.1"/>
    </source>
</evidence>
<protein>
    <submittedName>
        <fullName evidence="2">Uncharacterized protein</fullName>
    </submittedName>
</protein>
<dbReference type="AlphaFoldDB" id="A0A4S3IY33"/>
<reference evidence="2 3" key="1">
    <citation type="submission" date="2019-03" db="EMBL/GenBank/DDBJ databases">
        <title>The genome sequence of a newly discovered highly antifungal drug resistant Aspergillus species, Aspergillus tanneri NIH 1004.</title>
        <authorList>
            <person name="Mounaud S."/>
            <person name="Singh I."/>
            <person name="Joardar V."/>
            <person name="Pakala S."/>
            <person name="Pakala S."/>
            <person name="Venepally P."/>
            <person name="Hoover J."/>
            <person name="Nierman W."/>
            <person name="Chung J."/>
            <person name="Losada L."/>
        </authorList>
    </citation>
    <scope>NUCLEOTIDE SEQUENCE [LARGE SCALE GENOMIC DNA]</scope>
    <source>
        <strain evidence="2 3">NIH1004</strain>
    </source>
</reference>
<name>A0A4S3IY33_9EURO</name>
<evidence type="ECO:0000313" key="3">
    <source>
        <dbReference type="Proteomes" id="UP000308092"/>
    </source>
</evidence>
<comment type="caution">
    <text evidence="2">The sequence shown here is derived from an EMBL/GenBank/DDBJ whole genome shotgun (WGS) entry which is preliminary data.</text>
</comment>
<accession>A0A4S3IY33</accession>
<gene>
    <name evidence="2" type="ORF">EYZ11_013267</name>
</gene>